<feature type="compositionally biased region" description="Low complexity" evidence="1">
    <location>
        <begin position="369"/>
        <end position="378"/>
    </location>
</feature>
<evidence type="ECO:0000256" key="2">
    <source>
        <dbReference type="SAM" id="SignalP"/>
    </source>
</evidence>
<evidence type="ECO:0000313" key="3">
    <source>
        <dbReference type="EMBL" id="OWF50046.1"/>
    </source>
</evidence>
<dbReference type="OrthoDB" id="6161905at2759"/>
<feature type="compositionally biased region" description="Polar residues" evidence="1">
    <location>
        <begin position="313"/>
        <end position="323"/>
    </location>
</feature>
<keyword evidence="4" id="KW-1185">Reference proteome</keyword>
<feature type="compositionally biased region" description="Low complexity" evidence="1">
    <location>
        <begin position="432"/>
        <end position="456"/>
    </location>
</feature>
<feature type="signal peptide" evidence="2">
    <location>
        <begin position="1"/>
        <end position="21"/>
    </location>
</feature>
<dbReference type="AlphaFoldDB" id="A0A210QMT6"/>
<keyword evidence="2" id="KW-0732">Signal</keyword>
<feature type="region of interest" description="Disordered" evidence="1">
    <location>
        <begin position="211"/>
        <end position="456"/>
    </location>
</feature>
<protein>
    <submittedName>
        <fullName evidence="3">Uncharacterized protein</fullName>
    </submittedName>
</protein>
<feature type="compositionally biased region" description="Pro residues" evidence="1">
    <location>
        <begin position="398"/>
        <end position="431"/>
    </location>
</feature>
<evidence type="ECO:0000256" key="1">
    <source>
        <dbReference type="SAM" id="MobiDB-lite"/>
    </source>
</evidence>
<organism evidence="3 4">
    <name type="scientific">Mizuhopecten yessoensis</name>
    <name type="common">Japanese scallop</name>
    <name type="synonym">Patinopecten yessoensis</name>
    <dbReference type="NCBI Taxonomy" id="6573"/>
    <lineage>
        <taxon>Eukaryota</taxon>
        <taxon>Metazoa</taxon>
        <taxon>Spiralia</taxon>
        <taxon>Lophotrochozoa</taxon>
        <taxon>Mollusca</taxon>
        <taxon>Bivalvia</taxon>
        <taxon>Autobranchia</taxon>
        <taxon>Pteriomorphia</taxon>
        <taxon>Pectinida</taxon>
        <taxon>Pectinoidea</taxon>
        <taxon>Pectinidae</taxon>
        <taxon>Mizuhopecten</taxon>
    </lineage>
</organism>
<name>A0A210QMT6_MIZYE</name>
<feature type="compositionally biased region" description="Low complexity" evidence="1">
    <location>
        <begin position="54"/>
        <end position="75"/>
    </location>
</feature>
<dbReference type="EMBL" id="NEDP02002776">
    <property type="protein sequence ID" value="OWF50046.1"/>
    <property type="molecule type" value="Genomic_DNA"/>
</dbReference>
<feature type="region of interest" description="Disordered" evidence="1">
    <location>
        <begin position="54"/>
        <end position="81"/>
    </location>
</feature>
<feature type="chain" id="PRO_5012103346" evidence="2">
    <location>
        <begin position="22"/>
        <end position="593"/>
    </location>
</feature>
<dbReference type="Proteomes" id="UP000242188">
    <property type="component" value="Unassembled WGS sequence"/>
</dbReference>
<feature type="compositionally biased region" description="Basic residues" evidence="1">
    <location>
        <begin position="347"/>
        <end position="361"/>
    </location>
</feature>
<sequence length="593" mass="66029">MAVNTILLGFLFLSLVDLASSQGVRVSFSQKQNAKTQFSGKPNSQVFSAKNSQRFNGRTSFGSSRSRSSQRFHGSPVMVTGAPFRRQYPSSGRTSFINRRGQIVTNAPFTNRQIVSTPRPWVGPNSQISNADPYRSGLQKRPHPMEQNAIQPPKNLGGTFRPVMQQFVQTYQYNKEPITTQLPPVTVVQRFTPPNYAFGSVNQSPAYRFEPSVQPQRSNQGLGPNQGQGNFRVQNQNNRGQNQQQHPMAERLIQRKPPPPPSQQIRQAQGMMANGNKGRGNTNKQPMKAGINNRIMNNPPPQMLANNVPLFQKPQNQNGNMRSNPNPRRQGGNRRANGQGKNYNWLNKRKPQRRPAKKPQRPRQEMTTPPQQFNQQPFDAQGLGFPFNVAPSFSNHGPTPPTKPPAAPTKPNMFPPTQPSPFGPTFPPPTDPFFMPTTANPTTRLTPPSPSPTRLVTPKTTMPIDGIGHKCFHTGECSAGCCYGKSGTMLDTDTFGPNALKNGLVAGTCQMKQPGLGETCDDLCICQSEFECYRRYKPNYKEGKLMAQNSMYEPPAPPTKPRRTCMRKAVALAERWSFWKCYFDTACSGPLLK</sequence>
<feature type="compositionally biased region" description="Low complexity" evidence="1">
    <location>
        <begin position="324"/>
        <end position="340"/>
    </location>
</feature>
<evidence type="ECO:0000313" key="4">
    <source>
        <dbReference type="Proteomes" id="UP000242188"/>
    </source>
</evidence>
<feature type="compositionally biased region" description="Low complexity" evidence="1">
    <location>
        <begin position="219"/>
        <end position="245"/>
    </location>
</feature>
<proteinExistence type="predicted"/>
<gene>
    <name evidence="3" type="ORF">KP79_PYT23500</name>
</gene>
<accession>A0A210QMT6</accession>
<comment type="caution">
    <text evidence="3">The sequence shown here is derived from an EMBL/GenBank/DDBJ whole genome shotgun (WGS) entry which is preliminary data.</text>
</comment>
<reference evidence="3 4" key="1">
    <citation type="journal article" date="2017" name="Nat. Ecol. Evol.">
        <title>Scallop genome provides insights into evolution of bilaterian karyotype and development.</title>
        <authorList>
            <person name="Wang S."/>
            <person name="Zhang J."/>
            <person name="Jiao W."/>
            <person name="Li J."/>
            <person name="Xun X."/>
            <person name="Sun Y."/>
            <person name="Guo X."/>
            <person name="Huan P."/>
            <person name="Dong B."/>
            <person name="Zhang L."/>
            <person name="Hu X."/>
            <person name="Sun X."/>
            <person name="Wang J."/>
            <person name="Zhao C."/>
            <person name="Wang Y."/>
            <person name="Wang D."/>
            <person name="Huang X."/>
            <person name="Wang R."/>
            <person name="Lv J."/>
            <person name="Li Y."/>
            <person name="Zhang Z."/>
            <person name="Liu B."/>
            <person name="Lu W."/>
            <person name="Hui Y."/>
            <person name="Liang J."/>
            <person name="Zhou Z."/>
            <person name="Hou R."/>
            <person name="Li X."/>
            <person name="Liu Y."/>
            <person name="Li H."/>
            <person name="Ning X."/>
            <person name="Lin Y."/>
            <person name="Zhao L."/>
            <person name="Xing Q."/>
            <person name="Dou J."/>
            <person name="Li Y."/>
            <person name="Mao J."/>
            <person name="Guo H."/>
            <person name="Dou H."/>
            <person name="Li T."/>
            <person name="Mu C."/>
            <person name="Jiang W."/>
            <person name="Fu Q."/>
            <person name="Fu X."/>
            <person name="Miao Y."/>
            <person name="Liu J."/>
            <person name="Yu Q."/>
            <person name="Li R."/>
            <person name="Liao H."/>
            <person name="Li X."/>
            <person name="Kong Y."/>
            <person name="Jiang Z."/>
            <person name="Chourrout D."/>
            <person name="Li R."/>
            <person name="Bao Z."/>
        </authorList>
    </citation>
    <scope>NUCLEOTIDE SEQUENCE [LARGE SCALE GENOMIC DNA]</scope>
    <source>
        <strain evidence="3 4">PY_sf001</strain>
    </source>
</reference>